<keyword evidence="1" id="KW-0472">Membrane</keyword>
<protein>
    <submittedName>
        <fullName evidence="2">Uncharacterized protein</fullName>
    </submittedName>
</protein>
<evidence type="ECO:0000313" key="3">
    <source>
        <dbReference type="Proteomes" id="UP000008144"/>
    </source>
</evidence>
<dbReference type="Proteomes" id="UP000008144">
    <property type="component" value="Chromosome 2"/>
</dbReference>
<dbReference type="EMBL" id="EAAA01001517">
    <property type="status" value="NOT_ANNOTATED_CDS"/>
    <property type="molecule type" value="Genomic_DNA"/>
</dbReference>
<evidence type="ECO:0000256" key="1">
    <source>
        <dbReference type="SAM" id="Phobius"/>
    </source>
</evidence>
<reference evidence="3" key="1">
    <citation type="journal article" date="2002" name="Science">
        <title>The draft genome of Ciona intestinalis: insights into chordate and vertebrate origins.</title>
        <authorList>
            <person name="Dehal P."/>
            <person name="Satou Y."/>
            <person name="Campbell R.K."/>
            <person name="Chapman J."/>
            <person name="Degnan B."/>
            <person name="De Tomaso A."/>
            <person name="Davidson B."/>
            <person name="Di Gregorio A."/>
            <person name="Gelpke M."/>
            <person name="Goodstein D.M."/>
            <person name="Harafuji N."/>
            <person name="Hastings K.E."/>
            <person name="Ho I."/>
            <person name="Hotta K."/>
            <person name="Huang W."/>
            <person name="Kawashima T."/>
            <person name="Lemaire P."/>
            <person name="Martinez D."/>
            <person name="Meinertzhagen I.A."/>
            <person name="Necula S."/>
            <person name="Nonaka M."/>
            <person name="Putnam N."/>
            <person name="Rash S."/>
            <person name="Saiga H."/>
            <person name="Satake M."/>
            <person name="Terry A."/>
            <person name="Yamada L."/>
            <person name="Wang H.G."/>
            <person name="Awazu S."/>
            <person name="Azumi K."/>
            <person name="Boore J."/>
            <person name="Branno M."/>
            <person name="Chin-Bow S."/>
            <person name="DeSantis R."/>
            <person name="Doyle S."/>
            <person name="Francino P."/>
            <person name="Keys D.N."/>
            <person name="Haga S."/>
            <person name="Hayashi H."/>
            <person name="Hino K."/>
            <person name="Imai K.S."/>
            <person name="Inaba K."/>
            <person name="Kano S."/>
            <person name="Kobayashi K."/>
            <person name="Kobayashi M."/>
            <person name="Lee B.I."/>
            <person name="Makabe K.W."/>
            <person name="Manohar C."/>
            <person name="Matassi G."/>
            <person name="Medina M."/>
            <person name="Mochizuki Y."/>
            <person name="Mount S."/>
            <person name="Morishita T."/>
            <person name="Miura S."/>
            <person name="Nakayama A."/>
            <person name="Nishizaka S."/>
            <person name="Nomoto H."/>
            <person name="Ohta F."/>
            <person name="Oishi K."/>
            <person name="Rigoutsos I."/>
            <person name="Sano M."/>
            <person name="Sasaki A."/>
            <person name="Sasakura Y."/>
            <person name="Shoguchi E."/>
            <person name="Shin-i T."/>
            <person name="Spagnuolo A."/>
            <person name="Stainier D."/>
            <person name="Suzuki M.M."/>
            <person name="Tassy O."/>
            <person name="Takatori N."/>
            <person name="Tokuoka M."/>
            <person name="Yagi K."/>
            <person name="Yoshizaki F."/>
            <person name="Wada S."/>
            <person name="Zhang C."/>
            <person name="Hyatt P.D."/>
            <person name="Larimer F."/>
            <person name="Detter C."/>
            <person name="Doggett N."/>
            <person name="Glavina T."/>
            <person name="Hawkins T."/>
            <person name="Richardson P."/>
            <person name="Lucas S."/>
            <person name="Kohara Y."/>
            <person name="Levine M."/>
            <person name="Satoh N."/>
            <person name="Rokhsar D.S."/>
        </authorList>
    </citation>
    <scope>NUCLEOTIDE SEQUENCE [LARGE SCALE GENOMIC DNA]</scope>
</reference>
<evidence type="ECO:0000313" key="2">
    <source>
        <dbReference type="Ensembl" id="ENSCINP00000036194.1"/>
    </source>
</evidence>
<reference evidence="2" key="4">
    <citation type="submission" date="2025-09" db="UniProtKB">
        <authorList>
            <consortium name="Ensembl"/>
        </authorList>
    </citation>
    <scope>IDENTIFICATION</scope>
</reference>
<keyword evidence="1" id="KW-0812">Transmembrane</keyword>
<organism evidence="2 3">
    <name type="scientific">Ciona intestinalis</name>
    <name type="common">Transparent sea squirt</name>
    <name type="synonym">Ascidia intestinalis</name>
    <dbReference type="NCBI Taxonomy" id="7719"/>
    <lineage>
        <taxon>Eukaryota</taxon>
        <taxon>Metazoa</taxon>
        <taxon>Chordata</taxon>
        <taxon>Tunicata</taxon>
        <taxon>Ascidiacea</taxon>
        <taxon>Phlebobranchia</taxon>
        <taxon>Cionidae</taxon>
        <taxon>Ciona</taxon>
    </lineage>
</organism>
<name>H2Y2Q9_CIOIN</name>
<reference evidence="2" key="3">
    <citation type="submission" date="2025-08" db="UniProtKB">
        <authorList>
            <consortium name="Ensembl"/>
        </authorList>
    </citation>
    <scope>IDENTIFICATION</scope>
</reference>
<proteinExistence type="predicted"/>
<dbReference type="HOGENOM" id="CLU_2557608_0_0_1"/>
<dbReference type="AlphaFoldDB" id="H2Y2Q9"/>
<keyword evidence="3" id="KW-1185">Reference proteome</keyword>
<dbReference type="Ensembl" id="ENSCINT00000036273.1">
    <property type="protein sequence ID" value="ENSCINP00000036194.1"/>
    <property type="gene ID" value="ENSCING00000024607.1"/>
</dbReference>
<reference evidence="2" key="2">
    <citation type="journal article" date="2008" name="Genome Biol.">
        <title>Improved genome assembly and evidence-based global gene model set for the chordate Ciona intestinalis: new insight into intron and operon populations.</title>
        <authorList>
            <person name="Satou Y."/>
            <person name="Mineta K."/>
            <person name="Ogasawara M."/>
            <person name="Sasakura Y."/>
            <person name="Shoguchi E."/>
            <person name="Ueno K."/>
            <person name="Yamada L."/>
            <person name="Matsumoto J."/>
            <person name="Wasserscheid J."/>
            <person name="Dewar K."/>
            <person name="Wiley G.B."/>
            <person name="Macmil S.L."/>
            <person name="Roe B.A."/>
            <person name="Zeller R.W."/>
            <person name="Hastings K.E."/>
            <person name="Lemaire P."/>
            <person name="Lindquist E."/>
            <person name="Endo T."/>
            <person name="Hotta K."/>
            <person name="Inaba K."/>
        </authorList>
    </citation>
    <scope>NUCLEOTIDE SEQUENCE [LARGE SCALE GENOMIC DNA]</scope>
    <source>
        <strain evidence="2">wild type</strain>
    </source>
</reference>
<sequence length="82" mass="10107">MQLVWNIIYAFEFPHPYQYKLVNFFKLSYFYFILFSLLLKPSKVFFICGNWFGYRFFHNPSSFRQRRLKFLNNNFSFGVTSS</sequence>
<accession>H2Y2Q9</accession>
<feature type="transmembrane region" description="Helical" evidence="1">
    <location>
        <begin position="29"/>
        <end position="57"/>
    </location>
</feature>
<dbReference type="InParanoid" id="H2Y2Q9"/>
<keyword evidence="1" id="KW-1133">Transmembrane helix</keyword>